<proteinExistence type="predicted"/>
<evidence type="ECO:0000313" key="2">
    <source>
        <dbReference type="EMBL" id="MBS5331414.1"/>
    </source>
</evidence>
<gene>
    <name evidence="2" type="ORF">KHY36_02665</name>
</gene>
<reference evidence="2" key="1">
    <citation type="submission" date="2021-02" db="EMBL/GenBank/DDBJ databases">
        <title>Infant gut strain persistence is associated with maternal origin, phylogeny, and functional potential including surface adhesion and iron acquisition.</title>
        <authorList>
            <person name="Lou Y.C."/>
        </authorList>
    </citation>
    <scope>NUCLEOTIDE SEQUENCE</scope>
    <source>
        <strain evidence="2">L3_101_000M1_dasL3_101_000M1_concoct_87</strain>
    </source>
</reference>
<dbReference type="Gene3D" id="3.40.50.20">
    <property type="match status" value="1"/>
</dbReference>
<accession>A0A943HH11</accession>
<organism evidence="2 3">
    <name type="scientific">Subdoligranulum variabile</name>
    <dbReference type="NCBI Taxonomy" id="214851"/>
    <lineage>
        <taxon>Bacteria</taxon>
        <taxon>Bacillati</taxon>
        <taxon>Bacillota</taxon>
        <taxon>Clostridia</taxon>
        <taxon>Eubacteriales</taxon>
        <taxon>Oscillospiraceae</taxon>
        <taxon>Subdoligranulum</taxon>
    </lineage>
</organism>
<dbReference type="SUPFAM" id="SSF56059">
    <property type="entry name" value="Glutathione synthetase ATP-binding domain-like"/>
    <property type="match status" value="1"/>
</dbReference>
<evidence type="ECO:0000313" key="3">
    <source>
        <dbReference type="Proteomes" id="UP000759273"/>
    </source>
</evidence>
<dbReference type="EMBL" id="JAGZGG010000004">
    <property type="protein sequence ID" value="MBS5331414.1"/>
    <property type="molecule type" value="Genomic_DNA"/>
</dbReference>
<feature type="domain" description="PylC N-terminal" evidence="1">
    <location>
        <begin position="5"/>
        <end position="101"/>
    </location>
</feature>
<dbReference type="AlphaFoldDB" id="A0A943HH11"/>
<dbReference type="Pfam" id="PF21360">
    <property type="entry name" value="PylC-like_N"/>
    <property type="match status" value="1"/>
</dbReference>
<name>A0A943HH11_9FIRM</name>
<dbReference type="InterPro" id="IPR048764">
    <property type="entry name" value="PylC_N"/>
</dbReference>
<dbReference type="Proteomes" id="UP000759273">
    <property type="component" value="Unassembled WGS sequence"/>
</dbReference>
<comment type="caution">
    <text evidence="2">The sequence shown here is derived from an EMBL/GenBank/DDBJ whole genome shotgun (WGS) entry which is preliminary data.</text>
</comment>
<sequence>MLNVMLLSAGVTTGWHLAQVAQQQFSGDICLHLCDINPRELVPAAALGGPFHRVLPLADPGYQQQILTLLKENHIDVIVPLIDQDLFTWAADAPELAALGVRSTAPLRQTAQLLTDKKAMAAFLQAHGLPTPPLVVPEQMEPGRAYIEKREIGCGSVGLRAVIGGEDYTPHPGSILQEKCDGGDTEITAEVFNAQGKLRVFCRERVVTKSGVCTKMRPLHIPEIEDYICTLTGLLPCPATFCAQFMQHRGRWNLIDCNLRIGAGTAMASAAGFQLVRAFWANLCGQPVPDEWLQADPTVKTVLRVYQEVVVR</sequence>
<evidence type="ECO:0000259" key="1">
    <source>
        <dbReference type="Pfam" id="PF21360"/>
    </source>
</evidence>
<protein>
    <recommendedName>
        <fullName evidence="1">PylC N-terminal domain-containing protein</fullName>
    </recommendedName>
</protein>
<dbReference type="Gene3D" id="3.30.470.20">
    <property type="entry name" value="ATP-grasp fold, B domain"/>
    <property type="match status" value="1"/>
</dbReference>